<organism evidence="9 10">
    <name type="scientific">Olivibacter ginsenosidimutans</name>
    <dbReference type="NCBI Taxonomy" id="1176537"/>
    <lineage>
        <taxon>Bacteria</taxon>
        <taxon>Pseudomonadati</taxon>
        <taxon>Bacteroidota</taxon>
        <taxon>Sphingobacteriia</taxon>
        <taxon>Sphingobacteriales</taxon>
        <taxon>Sphingobacteriaceae</taxon>
        <taxon>Olivibacter</taxon>
    </lineage>
</organism>
<dbReference type="EMBL" id="BAABIQ010000041">
    <property type="protein sequence ID" value="GAA4800605.1"/>
    <property type="molecule type" value="Genomic_DNA"/>
</dbReference>
<feature type="domain" description="ABC3 transporter permease C-terminal" evidence="7">
    <location>
        <begin position="293"/>
        <end position="407"/>
    </location>
</feature>
<evidence type="ECO:0000256" key="6">
    <source>
        <dbReference type="SAM" id="Phobius"/>
    </source>
</evidence>
<evidence type="ECO:0000256" key="2">
    <source>
        <dbReference type="ARBA" id="ARBA00022475"/>
    </source>
</evidence>
<feature type="transmembrane region" description="Helical" evidence="6">
    <location>
        <begin position="21"/>
        <end position="41"/>
    </location>
</feature>
<dbReference type="InterPro" id="IPR025857">
    <property type="entry name" value="MacB_PCD"/>
</dbReference>
<comment type="subcellular location">
    <subcellularLocation>
        <location evidence="1">Cell membrane</location>
        <topology evidence="1">Multi-pass membrane protein</topology>
    </subcellularLocation>
</comment>
<dbReference type="PANTHER" id="PTHR30572:SF18">
    <property type="entry name" value="ABC-TYPE MACROLIDE FAMILY EXPORT SYSTEM PERMEASE COMPONENT 2"/>
    <property type="match status" value="1"/>
</dbReference>
<dbReference type="InterPro" id="IPR050250">
    <property type="entry name" value="Macrolide_Exporter_MacB"/>
</dbReference>
<evidence type="ECO:0000256" key="4">
    <source>
        <dbReference type="ARBA" id="ARBA00022989"/>
    </source>
</evidence>
<evidence type="ECO:0000256" key="5">
    <source>
        <dbReference type="ARBA" id="ARBA00023136"/>
    </source>
</evidence>
<keyword evidence="4 6" id="KW-1133">Transmembrane helix</keyword>
<feature type="transmembrane region" description="Helical" evidence="6">
    <location>
        <begin position="290"/>
        <end position="309"/>
    </location>
</feature>
<dbReference type="RefSeq" id="WP_345233041.1">
    <property type="nucleotide sequence ID" value="NZ_BAABIQ010000041.1"/>
</dbReference>
<dbReference type="Proteomes" id="UP001501411">
    <property type="component" value="Unassembled WGS sequence"/>
</dbReference>
<keyword evidence="2" id="KW-1003">Cell membrane</keyword>
<feature type="domain" description="MacB-like periplasmic core" evidence="8">
    <location>
        <begin position="20"/>
        <end position="238"/>
    </location>
</feature>
<proteinExistence type="predicted"/>
<feature type="transmembrane region" description="Helical" evidence="6">
    <location>
        <begin position="338"/>
        <end position="364"/>
    </location>
</feature>
<feature type="transmembrane region" description="Helical" evidence="6">
    <location>
        <begin position="720"/>
        <end position="741"/>
    </location>
</feature>
<feature type="domain" description="MacB-like periplasmic core" evidence="8">
    <location>
        <begin position="437"/>
        <end position="644"/>
    </location>
</feature>
<keyword evidence="5 6" id="KW-0472">Membrane</keyword>
<evidence type="ECO:0000256" key="1">
    <source>
        <dbReference type="ARBA" id="ARBA00004651"/>
    </source>
</evidence>
<accession>A0ABP9BU81</accession>
<protein>
    <submittedName>
        <fullName evidence="9">ABC transporter permease</fullName>
    </submittedName>
</protein>
<feature type="transmembrane region" description="Helical" evidence="6">
    <location>
        <begin position="677"/>
        <end position="699"/>
    </location>
</feature>
<sequence length="800" mass="89615">MIQTLFKISWRNLWKNKSFTLINIVGLAIGMAVCLLIYTYIQFELSYDKFHSKADRIYRLSADLKLPKETLRESYSPSAISHQLMQDEPEVENVVRLMPFSLLVQHKTDKYQETRTFFTDSTLFSIFDLPLVKGDANTALKEPFTVVLSQSTAKKYFGNENPIGQTLHIMQDAMPMKVTGVMADMPLASSFQADLFVSLNTIERIFKYQLNDMWANFSSVSFLLLKRGVDANQFASKLPGFLERRFPKELKENNNMSLALHLEPLTDIYLNADRIAHDNFLTGNRKNNHVFSSIVFFIILIAAINFINLSTAKAVERAKEVGVRKVVGAHRIQLVAQFLVEGLIVSLMACFLGILLAQVLLPAFNTLAGKSISHTVVDYPGHLLLLFAAALAVGLLAGLYPAFVLSGFKPIAVLKGRYVSSSGGVRFRKALVVAQFTIAIALITITLVVYHQLHFMRSKSLGFDKEQTLVIETRFDTKQEAFKTALSDIPAVKGATLSGSVPGSANNLLYTELENSNGDMQAGTIDQYIIDYEFIPQYGMNMQAGRNFSRNFGDDTTTRMLINEAAVRTLGYTNAADVIGKKFKFNPNGNNGQIIGVVSDFNFQSLHQVVKPLTLMLGKGNFSNYISIKLQGNDLPATMKAIEARWNQTIPNRPFNYFFADEYFDRQYKAEVQFGKLFLNFTVLAIFISCLGLLALTAYSALQRQKEIGIRKVLGASAGLIVRLLSFDFLKPIVIALFIAIPMVWLSMDHWLSNFAYHIDMAWWMFAAGGMLAILVAFITVVFHAIRAARVKPVVSLRDE</sequence>
<dbReference type="InterPro" id="IPR003838">
    <property type="entry name" value="ABC3_permease_C"/>
</dbReference>
<evidence type="ECO:0000256" key="3">
    <source>
        <dbReference type="ARBA" id="ARBA00022692"/>
    </source>
</evidence>
<evidence type="ECO:0000313" key="9">
    <source>
        <dbReference type="EMBL" id="GAA4800605.1"/>
    </source>
</evidence>
<feature type="domain" description="ABC3 transporter permease C-terminal" evidence="7">
    <location>
        <begin position="681"/>
        <end position="792"/>
    </location>
</feature>
<name>A0ABP9BU81_9SPHI</name>
<feature type="transmembrane region" description="Helical" evidence="6">
    <location>
        <begin position="761"/>
        <end position="783"/>
    </location>
</feature>
<evidence type="ECO:0000313" key="10">
    <source>
        <dbReference type="Proteomes" id="UP001501411"/>
    </source>
</evidence>
<comment type="caution">
    <text evidence="9">The sequence shown here is derived from an EMBL/GenBank/DDBJ whole genome shotgun (WGS) entry which is preliminary data.</text>
</comment>
<evidence type="ECO:0000259" key="7">
    <source>
        <dbReference type="Pfam" id="PF02687"/>
    </source>
</evidence>
<feature type="transmembrane region" description="Helical" evidence="6">
    <location>
        <begin position="429"/>
        <end position="450"/>
    </location>
</feature>
<evidence type="ECO:0000259" key="8">
    <source>
        <dbReference type="Pfam" id="PF12704"/>
    </source>
</evidence>
<keyword evidence="10" id="KW-1185">Reference proteome</keyword>
<feature type="transmembrane region" description="Helical" evidence="6">
    <location>
        <begin position="384"/>
        <end position="408"/>
    </location>
</feature>
<dbReference type="PANTHER" id="PTHR30572">
    <property type="entry name" value="MEMBRANE COMPONENT OF TRANSPORTER-RELATED"/>
    <property type="match status" value="1"/>
</dbReference>
<dbReference type="Pfam" id="PF12704">
    <property type="entry name" value="MacB_PCD"/>
    <property type="match status" value="2"/>
</dbReference>
<gene>
    <name evidence="9" type="ORF">GCM10023231_31730</name>
</gene>
<keyword evidence="3 6" id="KW-0812">Transmembrane</keyword>
<reference evidence="10" key="1">
    <citation type="journal article" date="2019" name="Int. J. Syst. Evol. Microbiol.">
        <title>The Global Catalogue of Microorganisms (GCM) 10K type strain sequencing project: providing services to taxonomists for standard genome sequencing and annotation.</title>
        <authorList>
            <consortium name="The Broad Institute Genomics Platform"/>
            <consortium name="The Broad Institute Genome Sequencing Center for Infectious Disease"/>
            <person name="Wu L."/>
            <person name="Ma J."/>
        </authorList>
    </citation>
    <scope>NUCLEOTIDE SEQUENCE [LARGE SCALE GENOMIC DNA]</scope>
    <source>
        <strain evidence="10">JCM 18200</strain>
    </source>
</reference>
<dbReference type="Pfam" id="PF02687">
    <property type="entry name" value="FtsX"/>
    <property type="match status" value="2"/>
</dbReference>